<dbReference type="Proteomes" id="UP000781932">
    <property type="component" value="Unassembled WGS sequence"/>
</dbReference>
<dbReference type="RefSeq" id="XP_038744753.1">
    <property type="nucleotide sequence ID" value="XM_038889829.1"/>
</dbReference>
<keyword evidence="2 5" id="KW-0349">Heme</keyword>
<evidence type="ECO:0000256" key="1">
    <source>
        <dbReference type="ARBA" id="ARBA00001971"/>
    </source>
</evidence>
<reference evidence="7" key="2">
    <citation type="submission" date="2020-11" db="EMBL/GenBank/DDBJ databases">
        <title>Whole genome sequencing of Colletotrichum sp.</title>
        <authorList>
            <person name="Li H."/>
        </authorList>
    </citation>
    <scope>NUCLEOTIDE SEQUENCE</scope>
    <source>
        <strain evidence="7">CkLH20</strain>
    </source>
</reference>
<reference evidence="7" key="1">
    <citation type="submission" date="2020-03" db="EMBL/GenBank/DDBJ databases">
        <authorList>
            <person name="He L."/>
        </authorList>
    </citation>
    <scope>NUCLEOTIDE SEQUENCE</scope>
    <source>
        <strain evidence="7">CkLH20</strain>
    </source>
</reference>
<keyword evidence="4 5" id="KW-0408">Iron</keyword>
<dbReference type="OrthoDB" id="3945418at2759"/>
<dbReference type="InterPro" id="IPR017972">
    <property type="entry name" value="Cyt_P450_CS"/>
</dbReference>
<protein>
    <submittedName>
        <fullName evidence="7">Cytochrome P450</fullName>
    </submittedName>
</protein>
<dbReference type="InterPro" id="IPR036396">
    <property type="entry name" value="Cyt_P450_sf"/>
</dbReference>
<feature type="binding site" description="axial binding residue" evidence="5">
    <location>
        <position position="303"/>
    </location>
    <ligand>
        <name>heme</name>
        <dbReference type="ChEBI" id="CHEBI:30413"/>
    </ligand>
    <ligandPart>
        <name>Fe</name>
        <dbReference type="ChEBI" id="CHEBI:18248"/>
    </ligandPart>
</feature>
<dbReference type="PANTHER" id="PTHR24305">
    <property type="entry name" value="CYTOCHROME P450"/>
    <property type="match status" value="1"/>
</dbReference>
<comment type="caution">
    <text evidence="7">The sequence shown here is derived from an EMBL/GenBank/DDBJ whole genome shotgun (WGS) entry which is preliminary data.</text>
</comment>
<keyword evidence="6" id="KW-0560">Oxidoreductase</keyword>
<dbReference type="InterPro" id="IPR050121">
    <property type="entry name" value="Cytochrome_P450_monoxygenase"/>
</dbReference>
<keyword evidence="3 5" id="KW-0479">Metal-binding</keyword>
<sequence>MRPIFSGKTLTQYNSTLDNYLESLYLRLNDVAGNGDVVNLTHYLWAFTNDVMVSYLVEENYGFLRVFDLETVHDKTRAFNAIDLATILRCMPPVKLLLDAFPVIRSYSPLGWLDTLVSKHVTTMVKSWDDENSHEGILSRMFKELGNETLTIQESSQAIFIGNESLLSNLTFLVHHLVQNPDCVKRIRSELDALDLGLFGHRIWRDPRLLHLKYLDAVCKESTRLSSPGWHRQPRQSRTPVDYYETVIPPMTSLSFTLRLLEHDPELYPDPNSFIPERWLGISESSKEARNKTVTFGTGTRTCLGQHIAQRVLRKAIASLVYNFNISLWDEKLDIAEGYRYLNTYPKKGHEGYLKVKLTPRFGHQT</sequence>
<comment type="similarity">
    <text evidence="6">Belongs to the cytochrome P450 family.</text>
</comment>
<dbReference type="SUPFAM" id="SSF48264">
    <property type="entry name" value="Cytochrome P450"/>
    <property type="match status" value="1"/>
</dbReference>
<accession>A0A9P6I1K8</accession>
<dbReference type="GO" id="GO:0016705">
    <property type="term" value="F:oxidoreductase activity, acting on paired donors, with incorporation or reduction of molecular oxygen"/>
    <property type="evidence" value="ECO:0007669"/>
    <property type="project" value="InterPro"/>
</dbReference>
<dbReference type="InterPro" id="IPR001128">
    <property type="entry name" value="Cyt_P450"/>
</dbReference>
<dbReference type="PRINTS" id="PR00463">
    <property type="entry name" value="EP450I"/>
</dbReference>
<dbReference type="AlphaFoldDB" id="A0A9P6I1K8"/>
<evidence type="ECO:0000256" key="6">
    <source>
        <dbReference type="RuleBase" id="RU000461"/>
    </source>
</evidence>
<dbReference type="PANTHER" id="PTHR24305:SF108">
    <property type="entry name" value="P450, PUTATIVE (EUROFUNG)-RELATED"/>
    <property type="match status" value="1"/>
</dbReference>
<dbReference type="Gene3D" id="1.10.630.10">
    <property type="entry name" value="Cytochrome P450"/>
    <property type="match status" value="1"/>
</dbReference>
<evidence type="ECO:0000313" key="8">
    <source>
        <dbReference type="Proteomes" id="UP000781932"/>
    </source>
</evidence>
<evidence type="ECO:0000256" key="3">
    <source>
        <dbReference type="ARBA" id="ARBA00022723"/>
    </source>
</evidence>
<keyword evidence="6" id="KW-0503">Monooxygenase</keyword>
<dbReference type="GeneID" id="62162903"/>
<organism evidence="7 8">
    <name type="scientific">Colletotrichum karsti</name>
    <dbReference type="NCBI Taxonomy" id="1095194"/>
    <lineage>
        <taxon>Eukaryota</taxon>
        <taxon>Fungi</taxon>
        <taxon>Dikarya</taxon>
        <taxon>Ascomycota</taxon>
        <taxon>Pezizomycotina</taxon>
        <taxon>Sordariomycetes</taxon>
        <taxon>Hypocreomycetidae</taxon>
        <taxon>Glomerellales</taxon>
        <taxon>Glomerellaceae</taxon>
        <taxon>Colletotrichum</taxon>
        <taxon>Colletotrichum boninense species complex</taxon>
    </lineage>
</organism>
<dbReference type="GO" id="GO:0004497">
    <property type="term" value="F:monooxygenase activity"/>
    <property type="evidence" value="ECO:0007669"/>
    <property type="project" value="UniProtKB-KW"/>
</dbReference>
<dbReference type="PROSITE" id="PS00086">
    <property type="entry name" value="CYTOCHROME_P450"/>
    <property type="match status" value="1"/>
</dbReference>
<dbReference type="GO" id="GO:0020037">
    <property type="term" value="F:heme binding"/>
    <property type="evidence" value="ECO:0007669"/>
    <property type="project" value="InterPro"/>
</dbReference>
<dbReference type="Pfam" id="PF00067">
    <property type="entry name" value="p450"/>
    <property type="match status" value="1"/>
</dbReference>
<name>A0A9P6I1K8_9PEZI</name>
<dbReference type="InterPro" id="IPR002401">
    <property type="entry name" value="Cyt_P450_E_grp-I"/>
</dbReference>
<proteinExistence type="inferred from homology"/>
<evidence type="ECO:0000256" key="5">
    <source>
        <dbReference type="PIRSR" id="PIRSR602401-1"/>
    </source>
</evidence>
<evidence type="ECO:0000256" key="2">
    <source>
        <dbReference type="ARBA" id="ARBA00022617"/>
    </source>
</evidence>
<gene>
    <name evidence="7" type="ORF">CkaCkLH20_07112</name>
</gene>
<evidence type="ECO:0000313" key="7">
    <source>
        <dbReference type="EMBL" id="KAF9875292.1"/>
    </source>
</evidence>
<evidence type="ECO:0000256" key="4">
    <source>
        <dbReference type="ARBA" id="ARBA00023004"/>
    </source>
</evidence>
<comment type="cofactor">
    <cofactor evidence="1 5">
        <name>heme</name>
        <dbReference type="ChEBI" id="CHEBI:30413"/>
    </cofactor>
</comment>
<dbReference type="EMBL" id="JAATWM020000022">
    <property type="protein sequence ID" value="KAF9875292.1"/>
    <property type="molecule type" value="Genomic_DNA"/>
</dbReference>
<keyword evidence="8" id="KW-1185">Reference proteome</keyword>
<dbReference type="GO" id="GO:0005506">
    <property type="term" value="F:iron ion binding"/>
    <property type="evidence" value="ECO:0007669"/>
    <property type="project" value="InterPro"/>
</dbReference>